<dbReference type="GeneID" id="35866025"/>
<dbReference type="Pfam" id="PF07859">
    <property type="entry name" value="Abhydrolase_3"/>
    <property type="match status" value="1"/>
</dbReference>
<dbReference type="PANTHER" id="PTHR48081:SF8">
    <property type="entry name" value="ALPHA_BETA HYDROLASE FOLD-3 DOMAIN-CONTAINING PROTEIN-RELATED"/>
    <property type="match status" value="1"/>
</dbReference>
<evidence type="ECO:0000313" key="3">
    <source>
        <dbReference type="EMBL" id="PKY73055.1"/>
    </source>
</evidence>
<dbReference type="GO" id="GO:0016787">
    <property type="term" value="F:hydrolase activity"/>
    <property type="evidence" value="ECO:0007669"/>
    <property type="project" value="UniProtKB-KW"/>
</dbReference>
<organism evidence="3 4">
    <name type="scientific">Winkia neuii</name>
    <dbReference type="NCBI Taxonomy" id="33007"/>
    <lineage>
        <taxon>Bacteria</taxon>
        <taxon>Bacillati</taxon>
        <taxon>Actinomycetota</taxon>
        <taxon>Actinomycetes</taxon>
        <taxon>Actinomycetales</taxon>
        <taxon>Actinomycetaceae</taxon>
        <taxon>Winkia</taxon>
    </lineage>
</organism>
<evidence type="ECO:0000259" key="2">
    <source>
        <dbReference type="Pfam" id="PF07859"/>
    </source>
</evidence>
<proteinExistence type="predicted"/>
<dbReference type="Gene3D" id="3.40.50.1820">
    <property type="entry name" value="alpha/beta hydrolase"/>
    <property type="match status" value="1"/>
</dbReference>
<evidence type="ECO:0000256" key="1">
    <source>
        <dbReference type="ARBA" id="ARBA00022801"/>
    </source>
</evidence>
<name>A0A2I1IPM2_9ACTO</name>
<dbReference type="InterPro" id="IPR013094">
    <property type="entry name" value="AB_hydrolase_3"/>
</dbReference>
<reference evidence="3 4" key="1">
    <citation type="submission" date="2017-12" db="EMBL/GenBank/DDBJ databases">
        <title>Phylogenetic diversity of female urinary microbiome.</title>
        <authorList>
            <person name="Thomas-White K."/>
            <person name="Wolfe A.J."/>
        </authorList>
    </citation>
    <scope>NUCLEOTIDE SEQUENCE [LARGE SCALE GENOMIC DNA]</scope>
    <source>
        <strain evidence="3 4">UMB0402</strain>
    </source>
</reference>
<keyword evidence="1 3" id="KW-0378">Hydrolase</keyword>
<dbReference type="Proteomes" id="UP000235122">
    <property type="component" value="Unassembled WGS sequence"/>
</dbReference>
<dbReference type="STRING" id="33007.HMPREF3198_00656"/>
<gene>
    <name evidence="3" type="ORF">CYJ19_00210</name>
</gene>
<evidence type="ECO:0000313" key="4">
    <source>
        <dbReference type="Proteomes" id="UP000235122"/>
    </source>
</evidence>
<dbReference type="InterPro" id="IPR050300">
    <property type="entry name" value="GDXG_lipolytic_enzyme"/>
</dbReference>
<dbReference type="SUPFAM" id="SSF53474">
    <property type="entry name" value="alpha/beta-Hydrolases"/>
    <property type="match status" value="1"/>
</dbReference>
<protein>
    <submittedName>
        <fullName evidence="3">Steryl acetyl hydrolase</fullName>
    </submittedName>
</protein>
<dbReference type="EMBL" id="PKKO01000001">
    <property type="protein sequence ID" value="PKY73055.1"/>
    <property type="molecule type" value="Genomic_DNA"/>
</dbReference>
<dbReference type="InterPro" id="IPR029058">
    <property type="entry name" value="AB_hydrolase_fold"/>
</dbReference>
<accession>A0A2I1IPM2</accession>
<dbReference type="PANTHER" id="PTHR48081">
    <property type="entry name" value="AB HYDROLASE SUPERFAMILY PROTEIN C4A8.06C"/>
    <property type="match status" value="1"/>
</dbReference>
<comment type="caution">
    <text evidence="3">The sequence shown here is derived from an EMBL/GenBank/DDBJ whole genome shotgun (WGS) entry which is preliminary data.</text>
</comment>
<dbReference type="AlphaFoldDB" id="A0A2I1IPM2"/>
<dbReference type="RefSeq" id="WP_024330861.1">
    <property type="nucleotide sequence ID" value="NZ_JASOXK010000011.1"/>
</dbReference>
<feature type="domain" description="Alpha/beta hydrolase fold-3" evidence="2">
    <location>
        <begin position="87"/>
        <end position="295"/>
    </location>
</feature>
<keyword evidence="4" id="KW-1185">Reference proteome</keyword>
<sequence>MPNKINVPALWSAQTGAVVAKQQELAAGAFDTNQSLEALRSAYETERAFWNEGGPQMHAQQTYTVDTKYGQVPVTVFRPEEGVLPVIVFAHGGGFTVGSVNTHNRITRTLAALTGAAVVSVDYTLSPEAHYPQPVEEIVAVVQDLRLRADELHLDTSSISFAGDSGGANLVAGTYLHLREVEKDVSGLGVNLFFYGYFGLDDSISARLLGGEWDGLTEADIDYYWGQYLGAQPAADQRFFKIVDNELKEGFLPSFIAAADLDPLRDNSELLSRILTNAGIANEFLPVEGVIHGFLHNSRLLDAAGDTMEAAAKFYKKHVIHN</sequence>